<reference evidence="2" key="1">
    <citation type="journal article" date="2014" name="Int. J. Syst. Evol. Microbiol.">
        <title>Complete genome sequence of Corynebacterium casei LMG S-19264T (=DSM 44701T), isolated from a smear-ripened cheese.</title>
        <authorList>
            <consortium name="US DOE Joint Genome Institute (JGI-PGF)"/>
            <person name="Walter F."/>
            <person name="Albersmeier A."/>
            <person name="Kalinowski J."/>
            <person name="Ruckert C."/>
        </authorList>
    </citation>
    <scope>NUCLEOTIDE SEQUENCE</scope>
    <source>
        <strain evidence="2">CGMCC 1.12408</strain>
    </source>
</reference>
<dbReference type="RefSeq" id="WP_188385554.1">
    <property type="nucleotide sequence ID" value="NZ_BMEY01000018.1"/>
</dbReference>
<proteinExistence type="predicted"/>
<feature type="transmembrane region" description="Helical" evidence="1">
    <location>
        <begin position="69"/>
        <end position="86"/>
    </location>
</feature>
<dbReference type="EMBL" id="BMEY01000018">
    <property type="protein sequence ID" value="GGA85502.1"/>
    <property type="molecule type" value="Genomic_DNA"/>
</dbReference>
<dbReference type="Proteomes" id="UP000613512">
    <property type="component" value="Unassembled WGS sequence"/>
</dbReference>
<evidence type="ECO:0000313" key="2">
    <source>
        <dbReference type="EMBL" id="GGA85502.1"/>
    </source>
</evidence>
<comment type="caution">
    <text evidence="2">The sequence shown here is derived from an EMBL/GenBank/DDBJ whole genome shotgun (WGS) entry which is preliminary data.</text>
</comment>
<organism evidence="2 3">
    <name type="scientific">Ornithinibacillus halotolerans</name>
    <dbReference type="NCBI Taxonomy" id="1274357"/>
    <lineage>
        <taxon>Bacteria</taxon>
        <taxon>Bacillati</taxon>
        <taxon>Bacillota</taxon>
        <taxon>Bacilli</taxon>
        <taxon>Bacillales</taxon>
        <taxon>Bacillaceae</taxon>
        <taxon>Ornithinibacillus</taxon>
    </lineage>
</organism>
<keyword evidence="1" id="KW-0812">Transmembrane</keyword>
<accession>A0A916WCG4</accession>
<evidence type="ECO:0000256" key="1">
    <source>
        <dbReference type="SAM" id="Phobius"/>
    </source>
</evidence>
<keyword evidence="3" id="KW-1185">Reference proteome</keyword>
<keyword evidence="1" id="KW-1133">Transmembrane helix</keyword>
<sequence>MTINRVKIGLYILAIIATFFLFFIPLASDYTIDNRFIRKAIIGVPLFLFIIGKLLTVKDKKNNHIRFDKDIYIMIGLTFGYIFFLFS</sequence>
<name>A0A916WCG4_9BACI</name>
<evidence type="ECO:0000313" key="3">
    <source>
        <dbReference type="Proteomes" id="UP000613512"/>
    </source>
</evidence>
<dbReference type="AlphaFoldDB" id="A0A916WCG4"/>
<protein>
    <submittedName>
        <fullName evidence="2">Uncharacterized protein</fullName>
    </submittedName>
</protein>
<feature type="transmembrane region" description="Helical" evidence="1">
    <location>
        <begin position="9"/>
        <end position="28"/>
    </location>
</feature>
<gene>
    <name evidence="2" type="ORF">GCM10008025_30640</name>
</gene>
<keyword evidence="1" id="KW-0472">Membrane</keyword>
<feature type="transmembrane region" description="Helical" evidence="1">
    <location>
        <begin position="40"/>
        <end position="57"/>
    </location>
</feature>
<reference evidence="2" key="2">
    <citation type="submission" date="2020-09" db="EMBL/GenBank/DDBJ databases">
        <authorList>
            <person name="Sun Q."/>
            <person name="Zhou Y."/>
        </authorList>
    </citation>
    <scope>NUCLEOTIDE SEQUENCE</scope>
    <source>
        <strain evidence="2">CGMCC 1.12408</strain>
    </source>
</reference>